<dbReference type="RefSeq" id="WP_146863001.1">
    <property type="nucleotide sequence ID" value="NZ_BKAU01000002.1"/>
</dbReference>
<gene>
    <name evidence="1" type="ORF">CCY01nite_28900</name>
</gene>
<proteinExistence type="predicted"/>
<evidence type="ECO:0000313" key="2">
    <source>
        <dbReference type="Proteomes" id="UP000321436"/>
    </source>
</evidence>
<dbReference type="AlphaFoldDB" id="A0A512RLT8"/>
<dbReference type="OrthoDB" id="1149873at2"/>
<sequence length="63" mass="7049">MKDESNNPQHIINKLKLDPPAQPVREKDCPACGAHRAKQPGLTHCAFCGHEFNSDPGKKRKEE</sequence>
<name>A0A512RLT8_9BACT</name>
<keyword evidence="2" id="KW-1185">Reference proteome</keyword>
<dbReference type="Proteomes" id="UP000321436">
    <property type="component" value="Unassembled WGS sequence"/>
</dbReference>
<comment type="caution">
    <text evidence="1">The sequence shown here is derived from an EMBL/GenBank/DDBJ whole genome shotgun (WGS) entry which is preliminary data.</text>
</comment>
<protein>
    <submittedName>
        <fullName evidence="1">Uncharacterized protein</fullName>
    </submittedName>
</protein>
<dbReference type="EMBL" id="BKAU01000002">
    <property type="protein sequence ID" value="GEP96630.1"/>
    <property type="molecule type" value="Genomic_DNA"/>
</dbReference>
<organism evidence="1 2">
    <name type="scientific">Chitinophaga cymbidii</name>
    <dbReference type="NCBI Taxonomy" id="1096750"/>
    <lineage>
        <taxon>Bacteria</taxon>
        <taxon>Pseudomonadati</taxon>
        <taxon>Bacteroidota</taxon>
        <taxon>Chitinophagia</taxon>
        <taxon>Chitinophagales</taxon>
        <taxon>Chitinophagaceae</taxon>
        <taxon>Chitinophaga</taxon>
    </lineage>
</organism>
<reference evidence="1 2" key="1">
    <citation type="submission" date="2019-07" db="EMBL/GenBank/DDBJ databases">
        <title>Whole genome shotgun sequence of Chitinophaga cymbidii NBRC 109752.</title>
        <authorList>
            <person name="Hosoyama A."/>
            <person name="Uohara A."/>
            <person name="Ohji S."/>
            <person name="Ichikawa N."/>
        </authorList>
    </citation>
    <scope>NUCLEOTIDE SEQUENCE [LARGE SCALE GENOMIC DNA]</scope>
    <source>
        <strain evidence="1 2">NBRC 109752</strain>
    </source>
</reference>
<accession>A0A512RLT8</accession>
<evidence type="ECO:0000313" key="1">
    <source>
        <dbReference type="EMBL" id="GEP96630.1"/>
    </source>
</evidence>